<comment type="caution">
    <text evidence="4">The sequence shown here is derived from an EMBL/GenBank/DDBJ whole genome shotgun (WGS) entry which is preliminary data.</text>
</comment>
<keyword evidence="3" id="KW-0650">Protein phosphatase inhibitor</keyword>
<sequence length="185" mass="20132">MRGHSWECGCQSTQSCDGLSSAPWSCSELGQSCGRPSGTVGTVVRVCPCVMEVGIPAGYVPAGKHADTMLDSKTAKSSKAVNFEDGDSRMDGRKKYLTAKYGAHQMALIRKRLGVEMWLLDEMAKLYDNCQPGDQAELDLDELLDIDGTSHRRAYLQRLLGDASAAPRTQVDAFIEELLVQADTL</sequence>
<dbReference type="InterPro" id="IPR008025">
    <property type="entry name" value="CPI-17"/>
</dbReference>
<reference evidence="4 5" key="1">
    <citation type="submission" date="2019-07" db="EMBL/GenBank/DDBJ databases">
        <title>Draft genome assembly of a fouling barnacle, Amphibalanus amphitrite (Darwin, 1854): The first reference genome for Thecostraca.</title>
        <authorList>
            <person name="Kim W."/>
        </authorList>
    </citation>
    <scope>NUCLEOTIDE SEQUENCE [LARGE SCALE GENOMIC DNA]</scope>
    <source>
        <strain evidence="4">SNU_AA5</strain>
        <tissue evidence="4">Soma without cirri and trophi</tissue>
    </source>
</reference>
<dbReference type="PANTHER" id="PTHR16188">
    <property type="entry name" value="PROTEIN PHOSPHATASE 1 INHIBITOR POTENTIATED BY PROTEIN KINASE C"/>
    <property type="match status" value="1"/>
</dbReference>
<dbReference type="AlphaFoldDB" id="A0A6A4UYE3"/>
<dbReference type="Pfam" id="PF05361">
    <property type="entry name" value="PP1_inhibitor"/>
    <property type="match status" value="1"/>
</dbReference>
<accession>A0A6A4UYE3</accession>
<dbReference type="Proteomes" id="UP000440578">
    <property type="component" value="Unassembled WGS sequence"/>
</dbReference>
<dbReference type="SUPFAM" id="SSF81790">
    <property type="entry name" value="Myosin phosphatase inhibitor 17kDa protein, CPI-17"/>
    <property type="match status" value="1"/>
</dbReference>
<evidence type="ECO:0000256" key="2">
    <source>
        <dbReference type="ARBA" id="ARBA00022553"/>
    </source>
</evidence>
<proteinExistence type="inferred from homology"/>
<evidence type="ECO:0000313" key="5">
    <source>
        <dbReference type="Proteomes" id="UP000440578"/>
    </source>
</evidence>
<dbReference type="InterPro" id="IPR036658">
    <property type="entry name" value="CPI-17_sf"/>
</dbReference>
<organism evidence="4 5">
    <name type="scientific">Amphibalanus amphitrite</name>
    <name type="common">Striped barnacle</name>
    <name type="synonym">Balanus amphitrite</name>
    <dbReference type="NCBI Taxonomy" id="1232801"/>
    <lineage>
        <taxon>Eukaryota</taxon>
        <taxon>Metazoa</taxon>
        <taxon>Ecdysozoa</taxon>
        <taxon>Arthropoda</taxon>
        <taxon>Crustacea</taxon>
        <taxon>Multicrustacea</taxon>
        <taxon>Cirripedia</taxon>
        <taxon>Thoracica</taxon>
        <taxon>Thoracicalcarea</taxon>
        <taxon>Balanomorpha</taxon>
        <taxon>Balanoidea</taxon>
        <taxon>Balanidae</taxon>
        <taxon>Amphibalaninae</taxon>
        <taxon>Amphibalanus</taxon>
    </lineage>
</organism>
<evidence type="ECO:0000256" key="1">
    <source>
        <dbReference type="ARBA" id="ARBA00005483"/>
    </source>
</evidence>
<gene>
    <name evidence="4" type="primary">Ppp1r14b_1</name>
    <name evidence="4" type="ORF">FJT64_014635</name>
</gene>
<dbReference type="PANTHER" id="PTHR16188:SF14">
    <property type="entry name" value="GEO07393P1"/>
    <property type="match status" value="1"/>
</dbReference>
<evidence type="ECO:0000313" key="4">
    <source>
        <dbReference type="EMBL" id="KAF0286873.1"/>
    </source>
</evidence>
<dbReference type="OrthoDB" id="8193882at2759"/>
<keyword evidence="2" id="KW-0597">Phosphoprotein</keyword>
<dbReference type="GO" id="GO:0004865">
    <property type="term" value="F:protein serine/threonine phosphatase inhibitor activity"/>
    <property type="evidence" value="ECO:0007669"/>
    <property type="project" value="TreeGrafter"/>
</dbReference>
<dbReference type="EMBL" id="VIIS01002223">
    <property type="protein sequence ID" value="KAF0286872.1"/>
    <property type="molecule type" value="Genomic_DNA"/>
</dbReference>
<dbReference type="Gene3D" id="1.10.150.220">
    <property type="entry name" value="CPI-17"/>
    <property type="match status" value="1"/>
</dbReference>
<keyword evidence="5" id="KW-1185">Reference proteome</keyword>
<dbReference type="EMBL" id="VIIS01002223">
    <property type="protein sequence ID" value="KAF0286873.1"/>
    <property type="molecule type" value="Genomic_DNA"/>
</dbReference>
<comment type="similarity">
    <text evidence="1">Belongs to the PP1 inhibitor family.</text>
</comment>
<evidence type="ECO:0000256" key="3">
    <source>
        <dbReference type="ARBA" id="ARBA00023272"/>
    </source>
</evidence>
<dbReference type="GO" id="GO:0005737">
    <property type="term" value="C:cytoplasm"/>
    <property type="evidence" value="ECO:0007669"/>
    <property type="project" value="InterPro"/>
</dbReference>
<protein>
    <submittedName>
        <fullName evidence="4">Protein phosphatase 1 regulatory subunit 14B</fullName>
    </submittedName>
</protein>
<name>A0A6A4UYE3_AMPAM</name>